<dbReference type="Proteomes" id="UP000177268">
    <property type="component" value="Unassembled WGS sequence"/>
</dbReference>
<evidence type="ECO:0000313" key="3">
    <source>
        <dbReference type="EMBL" id="OGG11829.1"/>
    </source>
</evidence>
<sequence>MMQGELGWRFGWLLFPLMMWSMVWTGLALWHAARREEKGWFIFFLLVHTAGIVELIYLFFVAKCCGPQKSTKTKRRS</sequence>
<proteinExistence type="predicted"/>
<keyword evidence="1" id="KW-0472">Membrane</keyword>
<name>A0A1F5ZH37_9BACT</name>
<keyword evidence="1" id="KW-1133">Transmembrane helix</keyword>
<evidence type="ECO:0000256" key="1">
    <source>
        <dbReference type="SAM" id="Phobius"/>
    </source>
</evidence>
<dbReference type="STRING" id="1798370.A2Z00_03825"/>
<dbReference type="EMBL" id="MFIZ01000014">
    <property type="protein sequence ID" value="OGG11829.1"/>
    <property type="molecule type" value="Genomic_DNA"/>
</dbReference>
<dbReference type="Pfam" id="PF18893">
    <property type="entry name" value="DUF5652"/>
    <property type="match status" value="1"/>
</dbReference>
<protein>
    <recommendedName>
        <fullName evidence="2">DUF5652 domain-containing protein</fullName>
    </recommendedName>
</protein>
<dbReference type="AlphaFoldDB" id="A0A1F5ZH37"/>
<feature type="transmembrane region" description="Helical" evidence="1">
    <location>
        <begin position="39"/>
        <end position="62"/>
    </location>
</feature>
<feature type="transmembrane region" description="Helical" evidence="1">
    <location>
        <begin position="12"/>
        <end position="33"/>
    </location>
</feature>
<comment type="caution">
    <text evidence="3">The sequence shown here is derived from an EMBL/GenBank/DDBJ whole genome shotgun (WGS) entry which is preliminary data.</text>
</comment>
<evidence type="ECO:0000259" key="2">
    <source>
        <dbReference type="Pfam" id="PF18893"/>
    </source>
</evidence>
<organism evidence="3 4">
    <name type="scientific">Candidatus Gottesmanbacteria bacterium RBG_13_45_10</name>
    <dbReference type="NCBI Taxonomy" id="1798370"/>
    <lineage>
        <taxon>Bacteria</taxon>
        <taxon>Candidatus Gottesmaniibacteriota</taxon>
    </lineage>
</organism>
<keyword evidence="1" id="KW-0812">Transmembrane</keyword>
<evidence type="ECO:0000313" key="4">
    <source>
        <dbReference type="Proteomes" id="UP000177268"/>
    </source>
</evidence>
<reference evidence="3 4" key="1">
    <citation type="journal article" date="2016" name="Nat. Commun.">
        <title>Thousands of microbial genomes shed light on interconnected biogeochemical processes in an aquifer system.</title>
        <authorList>
            <person name="Anantharaman K."/>
            <person name="Brown C.T."/>
            <person name="Hug L.A."/>
            <person name="Sharon I."/>
            <person name="Castelle C.J."/>
            <person name="Probst A.J."/>
            <person name="Thomas B.C."/>
            <person name="Singh A."/>
            <person name="Wilkins M.J."/>
            <person name="Karaoz U."/>
            <person name="Brodie E.L."/>
            <person name="Williams K.H."/>
            <person name="Hubbard S.S."/>
            <person name="Banfield J.F."/>
        </authorList>
    </citation>
    <scope>NUCLEOTIDE SEQUENCE [LARGE SCALE GENOMIC DNA]</scope>
</reference>
<gene>
    <name evidence="3" type="ORF">A2Z00_03825</name>
</gene>
<dbReference type="InterPro" id="IPR043712">
    <property type="entry name" value="DUF5652"/>
</dbReference>
<feature type="domain" description="DUF5652" evidence="2">
    <location>
        <begin position="11"/>
        <end position="63"/>
    </location>
</feature>
<accession>A0A1F5ZH37</accession>